<proteinExistence type="predicted"/>
<accession>A0A9J5WNQ7</accession>
<sequence>MNHPYGTSLWRVTKNLWGNSIDKLIFNVKEGDNSIFGGQLVGKEASSNYSLTDFFLIGKCPEYQTLLIFWSNAEDYRRGNIHLIGKNTETVNSQ</sequence>
<evidence type="ECO:0000313" key="1">
    <source>
        <dbReference type="EMBL" id="KAG5577529.1"/>
    </source>
</evidence>
<comment type="caution">
    <text evidence="1">The sequence shown here is derived from an EMBL/GenBank/DDBJ whole genome shotgun (WGS) entry which is preliminary data.</text>
</comment>
<organism evidence="1 2">
    <name type="scientific">Solanum commersonii</name>
    <name type="common">Commerson's wild potato</name>
    <name type="synonym">Commerson's nightshade</name>
    <dbReference type="NCBI Taxonomy" id="4109"/>
    <lineage>
        <taxon>Eukaryota</taxon>
        <taxon>Viridiplantae</taxon>
        <taxon>Streptophyta</taxon>
        <taxon>Embryophyta</taxon>
        <taxon>Tracheophyta</taxon>
        <taxon>Spermatophyta</taxon>
        <taxon>Magnoliopsida</taxon>
        <taxon>eudicotyledons</taxon>
        <taxon>Gunneridae</taxon>
        <taxon>Pentapetalae</taxon>
        <taxon>asterids</taxon>
        <taxon>lamiids</taxon>
        <taxon>Solanales</taxon>
        <taxon>Solanaceae</taxon>
        <taxon>Solanoideae</taxon>
        <taxon>Solaneae</taxon>
        <taxon>Solanum</taxon>
    </lineage>
</organism>
<dbReference type="Proteomes" id="UP000824120">
    <property type="component" value="Chromosome 11"/>
</dbReference>
<keyword evidence="2" id="KW-1185">Reference proteome</keyword>
<protein>
    <submittedName>
        <fullName evidence="1">Uncharacterized protein</fullName>
    </submittedName>
</protein>
<evidence type="ECO:0000313" key="2">
    <source>
        <dbReference type="Proteomes" id="UP000824120"/>
    </source>
</evidence>
<dbReference type="AlphaFoldDB" id="A0A9J5WNQ7"/>
<name>A0A9J5WNQ7_SOLCO</name>
<dbReference type="EMBL" id="JACXVP010000011">
    <property type="protein sequence ID" value="KAG5577529.1"/>
    <property type="molecule type" value="Genomic_DNA"/>
</dbReference>
<reference evidence="1 2" key="1">
    <citation type="submission" date="2020-09" db="EMBL/GenBank/DDBJ databases">
        <title>De no assembly of potato wild relative species, Solanum commersonii.</title>
        <authorList>
            <person name="Cho K."/>
        </authorList>
    </citation>
    <scope>NUCLEOTIDE SEQUENCE [LARGE SCALE GENOMIC DNA]</scope>
    <source>
        <strain evidence="1">LZ3.2</strain>
        <tissue evidence="1">Leaf</tissue>
    </source>
</reference>
<gene>
    <name evidence="1" type="ORF">H5410_057663</name>
</gene>